<evidence type="ECO:0000313" key="1">
    <source>
        <dbReference type="EMBL" id="SVB93070.1"/>
    </source>
</evidence>
<feature type="non-terminal residue" evidence="1">
    <location>
        <position position="28"/>
    </location>
</feature>
<reference evidence="1" key="1">
    <citation type="submission" date="2018-05" db="EMBL/GenBank/DDBJ databases">
        <authorList>
            <person name="Lanie J.A."/>
            <person name="Ng W.-L."/>
            <person name="Kazmierczak K.M."/>
            <person name="Andrzejewski T.M."/>
            <person name="Davidsen T.M."/>
            <person name="Wayne K.J."/>
            <person name="Tettelin H."/>
            <person name="Glass J.I."/>
            <person name="Rusch D."/>
            <person name="Podicherti R."/>
            <person name="Tsui H.-C.T."/>
            <person name="Winkler M.E."/>
        </authorList>
    </citation>
    <scope>NUCLEOTIDE SEQUENCE</scope>
</reference>
<accession>A0A382I0C0</accession>
<protein>
    <submittedName>
        <fullName evidence="1">Uncharacterized protein</fullName>
    </submittedName>
</protein>
<dbReference type="AlphaFoldDB" id="A0A382I0C0"/>
<dbReference type="EMBL" id="UINC01064418">
    <property type="protein sequence ID" value="SVB93070.1"/>
    <property type="molecule type" value="Genomic_DNA"/>
</dbReference>
<sequence>MRQLVFVFCVTVWVDEADYLIDVADSLA</sequence>
<proteinExistence type="predicted"/>
<gene>
    <name evidence="1" type="ORF">METZ01_LOCUS245924</name>
</gene>
<organism evidence="1">
    <name type="scientific">marine metagenome</name>
    <dbReference type="NCBI Taxonomy" id="408172"/>
    <lineage>
        <taxon>unclassified sequences</taxon>
        <taxon>metagenomes</taxon>
        <taxon>ecological metagenomes</taxon>
    </lineage>
</organism>
<name>A0A382I0C0_9ZZZZ</name>